<dbReference type="HOGENOM" id="CLU_1657021_0_0_6"/>
<dbReference type="PATRIC" id="fig|1217651.3.peg.2303"/>
<comment type="caution">
    <text evidence="2">The sequence shown here is derived from an EMBL/GenBank/DDBJ whole genome shotgun (WGS) entry which is preliminary data.</text>
</comment>
<dbReference type="RefSeq" id="WP_004830861.1">
    <property type="nucleotide sequence ID" value="NZ_KB849468.1"/>
</dbReference>
<evidence type="ECO:0000313" key="3">
    <source>
        <dbReference type="Proteomes" id="UP000013270"/>
    </source>
</evidence>
<dbReference type="AlphaFoldDB" id="N8YJQ4"/>
<accession>N8YJQ4</accession>
<evidence type="ECO:0000256" key="1">
    <source>
        <dbReference type="SAM" id="SignalP"/>
    </source>
</evidence>
<feature type="chain" id="PRO_5004137303" evidence="1">
    <location>
        <begin position="19"/>
        <end position="159"/>
    </location>
</feature>
<keyword evidence="1" id="KW-0732">Signal</keyword>
<reference evidence="2 3" key="1">
    <citation type="submission" date="2013-02" db="EMBL/GenBank/DDBJ databases">
        <title>The Genome Sequence of Acinetobacter bereziniae NIPH 3.</title>
        <authorList>
            <consortium name="The Broad Institute Genome Sequencing Platform"/>
            <consortium name="The Broad Institute Genome Sequencing Center for Infectious Disease"/>
            <person name="Cerqueira G."/>
            <person name="Feldgarden M."/>
            <person name="Courvalin P."/>
            <person name="Perichon B."/>
            <person name="Grillot-Courvalin C."/>
            <person name="Clermont D."/>
            <person name="Rocha E."/>
            <person name="Yoon E.-J."/>
            <person name="Nemec A."/>
            <person name="Walker B."/>
            <person name="Young S.K."/>
            <person name="Zeng Q."/>
            <person name="Gargeya S."/>
            <person name="Fitzgerald M."/>
            <person name="Haas B."/>
            <person name="Abouelleil A."/>
            <person name="Alvarado L."/>
            <person name="Arachchi H.M."/>
            <person name="Berlin A.M."/>
            <person name="Chapman S.B."/>
            <person name="Dewar J."/>
            <person name="Goldberg J."/>
            <person name="Griggs A."/>
            <person name="Gujja S."/>
            <person name="Hansen M."/>
            <person name="Howarth C."/>
            <person name="Imamovic A."/>
            <person name="Larimer J."/>
            <person name="McCowan C."/>
            <person name="Murphy C."/>
            <person name="Neiman D."/>
            <person name="Pearson M."/>
            <person name="Priest M."/>
            <person name="Roberts A."/>
            <person name="Saif S."/>
            <person name="Shea T."/>
            <person name="Sisk P."/>
            <person name="Sykes S."/>
            <person name="Wortman J."/>
            <person name="Nusbaum C."/>
            <person name="Birren B."/>
        </authorList>
    </citation>
    <scope>NUCLEOTIDE SEQUENCE [LARGE SCALE GENOMIC DNA]</scope>
    <source>
        <strain evidence="2 3">NIPH 3</strain>
    </source>
</reference>
<proteinExistence type="predicted"/>
<sequence>MRYLFFLLSLLISAELNAQSPLDQPFLQSGAVDEQFNIIDLNVYNMLVKAINHNFKNIATDQSERDFVVSRIMLISDGLWIESDMKDIKSIEDLTKKFDDQKYQRLIKQNMCKKDDLLESEVFKKTTRGNFIYQLNNADGDFLKRFTINYRECFKVADI</sequence>
<name>N8YJQ4_ACIBZ</name>
<organism evidence="2 3">
    <name type="scientific">Acinetobacter bereziniae NIPH 3</name>
    <dbReference type="NCBI Taxonomy" id="1217651"/>
    <lineage>
        <taxon>Bacteria</taxon>
        <taxon>Pseudomonadati</taxon>
        <taxon>Pseudomonadota</taxon>
        <taxon>Gammaproteobacteria</taxon>
        <taxon>Moraxellales</taxon>
        <taxon>Moraxellaceae</taxon>
        <taxon>Acinetobacter</taxon>
    </lineage>
</organism>
<dbReference type="Proteomes" id="UP000013270">
    <property type="component" value="Unassembled WGS sequence"/>
</dbReference>
<protein>
    <submittedName>
        <fullName evidence="2">Uncharacterized protein</fullName>
    </submittedName>
</protein>
<feature type="signal peptide" evidence="1">
    <location>
        <begin position="1"/>
        <end position="18"/>
    </location>
</feature>
<gene>
    <name evidence="2" type="ORF">F963_02340</name>
</gene>
<dbReference type="EMBL" id="APPK01000038">
    <property type="protein sequence ID" value="ENV21524.1"/>
    <property type="molecule type" value="Genomic_DNA"/>
</dbReference>
<evidence type="ECO:0000313" key="2">
    <source>
        <dbReference type="EMBL" id="ENV21524.1"/>
    </source>
</evidence>